<evidence type="ECO:0000256" key="8">
    <source>
        <dbReference type="ARBA" id="ARBA00023047"/>
    </source>
</evidence>
<dbReference type="Proteomes" id="UP000051096">
    <property type="component" value="Unassembled WGS sequence"/>
</dbReference>
<sequence length="278" mass="30582">MRLTYTEVSKRIFVLCLLGAFLYGQTAEITASLHGNKPSQEQGSVEQREKAPIGDDAIAQTTIDEQTASDIYQKQTGASGSSSQEGTGNYVIEAGDVLEIVVLGEDELTRTMMVMHNGTISFPLVGELKVAGLTTEQAAAYLIQKLRRYYTHPVVSIVLQSPTLPQVSVFGQVSRQGAVEYQRGLRLTDYIALAGGPTGRANLGKVRVVRFVNEKPVVSEVNVDEILVRGRIDKNFELKSGDWVYVPERFTINWSTILSTLTLAVAAMNLYITYTRLD</sequence>
<dbReference type="Gene3D" id="3.10.560.10">
    <property type="entry name" value="Outer membrane lipoprotein wza domain like"/>
    <property type="match status" value="1"/>
</dbReference>
<evidence type="ECO:0000256" key="9">
    <source>
        <dbReference type="ARBA" id="ARBA00023065"/>
    </source>
</evidence>
<dbReference type="GO" id="GO:0006811">
    <property type="term" value="P:monoatomic ion transport"/>
    <property type="evidence" value="ECO:0007669"/>
    <property type="project" value="UniProtKB-KW"/>
</dbReference>
<evidence type="ECO:0000256" key="13">
    <source>
        <dbReference type="ARBA" id="ARBA00023237"/>
    </source>
</evidence>
<evidence type="ECO:0000256" key="12">
    <source>
        <dbReference type="ARBA" id="ARBA00023139"/>
    </source>
</evidence>
<evidence type="ECO:0000256" key="6">
    <source>
        <dbReference type="ARBA" id="ARBA00022692"/>
    </source>
</evidence>
<keyword evidence="13" id="KW-0998">Cell outer membrane</keyword>
<dbReference type="InterPro" id="IPR049712">
    <property type="entry name" value="Poly_export"/>
</dbReference>
<evidence type="ECO:0000256" key="5">
    <source>
        <dbReference type="ARBA" id="ARBA00022597"/>
    </source>
</evidence>
<dbReference type="EMBL" id="LJUO01000100">
    <property type="protein sequence ID" value="KPK70146.1"/>
    <property type="molecule type" value="Genomic_DNA"/>
</dbReference>
<comment type="similarity">
    <text evidence="2">Belongs to the BexD/CtrA/VexA family.</text>
</comment>
<accession>A0A0S8GC87</accession>
<keyword evidence="8" id="KW-0625">Polysaccharide transport</keyword>
<keyword evidence="15" id="KW-1133">Transmembrane helix</keyword>
<organism evidence="18 19">
    <name type="scientific">candidate division WOR_3 bacterium SM23_60</name>
    <dbReference type="NCBI Taxonomy" id="1703780"/>
    <lineage>
        <taxon>Bacteria</taxon>
        <taxon>Bacteria division WOR-3</taxon>
    </lineage>
</organism>
<evidence type="ECO:0000259" key="17">
    <source>
        <dbReference type="Pfam" id="PF22461"/>
    </source>
</evidence>
<gene>
    <name evidence="18" type="ORF">AMJ87_09335</name>
</gene>
<dbReference type="PANTHER" id="PTHR33619">
    <property type="entry name" value="POLYSACCHARIDE EXPORT PROTEIN GFCE-RELATED"/>
    <property type="match status" value="1"/>
</dbReference>
<keyword evidence="11 15" id="KW-0472">Membrane</keyword>
<feature type="domain" description="SLBB" evidence="17">
    <location>
        <begin position="166"/>
        <end position="246"/>
    </location>
</feature>
<dbReference type="GO" id="GO:0015288">
    <property type="term" value="F:porin activity"/>
    <property type="evidence" value="ECO:0007669"/>
    <property type="project" value="UniProtKB-KW"/>
</dbReference>
<evidence type="ECO:0000256" key="2">
    <source>
        <dbReference type="ARBA" id="ARBA00009450"/>
    </source>
</evidence>
<evidence type="ECO:0000256" key="3">
    <source>
        <dbReference type="ARBA" id="ARBA00022448"/>
    </source>
</evidence>
<dbReference type="GO" id="GO:0009279">
    <property type="term" value="C:cell outer membrane"/>
    <property type="evidence" value="ECO:0007669"/>
    <property type="project" value="UniProtKB-SubCell"/>
</dbReference>
<feature type="transmembrane region" description="Helical" evidence="15">
    <location>
        <begin position="254"/>
        <end position="274"/>
    </location>
</feature>
<dbReference type="Pfam" id="PF22461">
    <property type="entry name" value="SLBB_2"/>
    <property type="match status" value="1"/>
</dbReference>
<dbReference type="Pfam" id="PF02563">
    <property type="entry name" value="Poly_export"/>
    <property type="match status" value="1"/>
</dbReference>
<dbReference type="GO" id="GO:0046930">
    <property type="term" value="C:pore complex"/>
    <property type="evidence" value="ECO:0007669"/>
    <property type="project" value="UniProtKB-KW"/>
</dbReference>
<evidence type="ECO:0000256" key="4">
    <source>
        <dbReference type="ARBA" id="ARBA00022452"/>
    </source>
</evidence>
<keyword evidence="12" id="KW-0564">Palmitate</keyword>
<keyword evidence="3" id="KW-0813">Transport</keyword>
<comment type="subcellular location">
    <subcellularLocation>
        <location evidence="1">Cell outer membrane</location>
        <topology evidence="1">Multi-pass membrane protein</topology>
    </subcellularLocation>
</comment>
<keyword evidence="4" id="KW-1134">Transmembrane beta strand</keyword>
<evidence type="ECO:0000256" key="15">
    <source>
        <dbReference type="SAM" id="Phobius"/>
    </source>
</evidence>
<keyword evidence="10" id="KW-0626">Porin</keyword>
<name>A0A0S8GC87_UNCW3</name>
<evidence type="ECO:0000256" key="10">
    <source>
        <dbReference type="ARBA" id="ARBA00023114"/>
    </source>
</evidence>
<dbReference type="InterPro" id="IPR003715">
    <property type="entry name" value="Poly_export_N"/>
</dbReference>
<keyword evidence="6 15" id="KW-0812">Transmembrane</keyword>
<keyword evidence="7" id="KW-0732">Signal</keyword>
<dbReference type="Gene3D" id="3.30.1950.10">
    <property type="entry name" value="wza like domain"/>
    <property type="match status" value="1"/>
</dbReference>
<dbReference type="AlphaFoldDB" id="A0A0S8GC87"/>
<dbReference type="PANTHER" id="PTHR33619:SF3">
    <property type="entry name" value="POLYSACCHARIDE EXPORT PROTEIN GFCE-RELATED"/>
    <property type="match status" value="1"/>
</dbReference>
<evidence type="ECO:0000313" key="18">
    <source>
        <dbReference type="EMBL" id="KPK70146.1"/>
    </source>
</evidence>
<protein>
    <submittedName>
        <fullName evidence="18">Uncharacterized protein</fullName>
    </submittedName>
</protein>
<reference evidence="18 19" key="1">
    <citation type="journal article" date="2015" name="Microbiome">
        <title>Genomic resolution of linkages in carbon, nitrogen, and sulfur cycling among widespread estuary sediment bacteria.</title>
        <authorList>
            <person name="Baker B.J."/>
            <person name="Lazar C.S."/>
            <person name="Teske A.P."/>
            <person name="Dick G.J."/>
        </authorList>
    </citation>
    <scope>NUCLEOTIDE SEQUENCE [LARGE SCALE GENOMIC DNA]</scope>
    <source>
        <strain evidence="18">SM23_60</strain>
    </source>
</reference>
<keyword evidence="9" id="KW-0406">Ion transport</keyword>
<evidence type="ECO:0000256" key="11">
    <source>
        <dbReference type="ARBA" id="ARBA00023136"/>
    </source>
</evidence>
<evidence type="ECO:0000259" key="16">
    <source>
        <dbReference type="Pfam" id="PF02563"/>
    </source>
</evidence>
<evidence type="ECO:0000313" key="19">
    <source>
        <dbReference type="Proteomes" id="UP000051096"/>
    </source>
</evidence>
<comment type="caution">
    <text evidence="18">The sequence shown here is derived from an EMBL/GenBank/DDBJ whole genome shotgun (WGS) entry which is preliminary data.</text>
</comment>
<evidence type="ECO:0000256" key="1">
    <source>
        <dbReference type="ARBA" id="ARBA00004571"/>
    </source>
</evidence>
<proteinExistence type="inferred from homology"/>
<keyword evidence="5" id="KW-0762">Sugar transport</keyword>
<evidence type="ECO:0000256" key="7">
    <source>
        <dbReference type="ARBA" id="ARBA00022729"/>
    </source>
</evidence>
<dbReference type="InterPro" id="IPR054765">
    <property type="entry name" value="SLBB_dom"/>
</dbReference>
<keyword evidence="14" id="KW-0449">Lipoprotein</keyword>
<evidence type="ECO:0000256" key="14">
    <source>
        <dbReference type="ARBA" id="ARBA00023288"/>
    </source>
</evidence>
<feature type="domain" description="Polysaccharide export protein N-terminal" evidence="16">
    <location>
        <begin position="87"/>
        <end position="159"/>
    </location>
</feature>
<dbReference type="GO" id="GO:0015159">
    <property type="term" value="F:polysaccharide transmembrane transporter activity"/>
    <property type="evidence" value="ECO:0007669"/>
    <property type="project" value="InterPro"/>
</dbReference>